<evidence type="ECO:0000313" key="3">
    <source>
        <dbReference type="Proteomes" id="UP001292094"/>
    </source>
</evidence>
<keyword evidence="3" id="KW-1185">Reference proteome</keyword>
<reference evidence="2" key="1">
    <citation type="submission" date="2023-11" db="EMBL/GenBank/DDBJ databases">
        <title>Genome assemblies of two species of porcelain crab, Petrolisthes cinctipes and Petrolisthes manimaculis (Anomura: Porcellanidae).</title>
        <authorList>
            <person name="Angst P."/>
        </authorList>
    </citation>
    <scope>NUCLEOTIDE SEQUENCE</scope>
    <source>
        <strain evidence="2">PB745_02</strain>
        <tissue evidence="2">Gill</tissue>
    </source>
</reference>
<dbReference type="AlphaFoldDB" id="A0AAE1U2K9"/>
<sequence length="83" mass="9111">MKFNSCPDSPGAGHSSPPTLRHDERRSKNLLLIEGRGTEADERTVDQRLNGAVEVDERENRLQGSLAKRSLSSHVPDSEGSEV</sequence>
<feature type="compositionally biased region" description="Basic and acidic residues" evidence="1">
    <location>
        <begin position="36"/>
        <end position="46"/>
    </location>
</feature>
<gene>
    <name evidence="2" type="ORF">Pmani_020437</name>
</gene>
<dbReference type="Proteomes" id="UP001292094">
    <property type="component" value="Unassembled WGS sequence"/>
</dbReference>
<organism evidence="2 3">
    <name type="scientific">Petrolisthes manimaculis</name>
    <dbReference type="NCBI Taxonomy" id="1843537"/>
    <lineage>
        <taxon>Eukaryota</taxon>
        <taxon>Metazoa</taxon>
        <taxon>Ecdysozoa</taxon>
        <taxon>Arthropoda</taxon>
        <taxon>Crustacea</taxon>
        <taxon>Multicrustacea</taxon>
        <taxon>Malacostraca</taxon>
        <taxon>Eumalacostraca</taxon>
        <taxon>Eucarida</taxon>
        <taxon>Decapoda</taxon>
        <taxon>Pleocyemata</taxon>
        <taxon>Anomura</taxon>
        <taxon>Galatheoidea</taxon>
        <taxon>Porcellanidae</taxon>
        <taxon>Petrolisthes</taxon>
    </lineage>
</organism>
<feature type="region of interest" description="Disordered" evidence="1">
    <location>
        <begin position="1"/>
        <end position="83"/>
    </location>
</feature>
<dbReference type="EMBL" id="JAWZYT010001963">
    <property type="protein sequence ID" value="KAK4307833.1"/>
    <property type="molecule type" value="Genomic_DNA"/>
</dbReference>
<proteinExistence type="predicted"/>
<protein>
    <submittedName>
        <fullName evidence="2">Uncharacterized protein</fullName>
    </submittedName>
</protein>
<evidence type="ECO:0000313" key="2">
    <source>
        <dbReference type="EMBL" id="KAK4307833.1"/>
    </source>
</evidence>
<accession>A0AAE1U2K9</accession>
<comment type="caution">
    <text evidence="2">The sequence shown here is derived from an EMBL/GenBank/DDBJ whole genome shotgun (WGS) entry which is preliminary data.</text>
</comment>
<evidence type="ECO:0000256" key="1">
    <source>
        <dbReference type="SAM" id="MobiDB-lite"/>
    </source>
</evidence>
<name>A0AAE1U2K9_9EUCA</name>